<sequence>MGPFQATARDSSPLNHRVSLLEESLGSHGILALHRPSCPALLARLDSVKQWWFTVGHSSVPKKGTRSLLLLVVWQIWLERNARIFQRRERSAPDLIANIKAEARLWGLA</sequence>
<evidence type="ECO:0000313" key="2">
    <source>
        <dbReference type="Proteomes" id="UP001341281"/>
    </source>
</evidence>
<dbReference type="Proteomes" id="UP001341281">
    <property type="component" value="Chromosome 06"/>
</dbReference>
<name>A0AAQ3X026_PASNO</name>
<gene>
    <name evidence="1" type="ORF">U9M48_027421</name>
</gene>
<protein>
    <submittedName>
        <fullName evidence="1">Uncharacterized protein</fullName>
    </submittedName>
</protein>
<dbReference type="AlphaFoldDB" id="A0AAQ3X026"/>
<accession>A0AAQ3X026</accession>
<reference evidence="1 2" key="1">
    <citation type="submission" date="2024-02" db="EMBL/GenBank/DDBJ databases">
        <title>High-quality chromosome-scale genome assembly of Pensacola bahiagrass (Paspalum notatum Flugge var. saurae).</title>
        <authorList>
            <person name="Vega J.M."/>
            <person name="Podio M."/>
            <person name="Orjuela J."/>
            <person name="Siena L.A."/>
            <person name="Pessino S.C."/>
            <person name="Combes M.C."/>
            <person name="Mariac C."/>
            <person name="Albertini E."/>
            <person name="Pupilli F."/>
            <person name="Ortiz J.P.A."/>
            <person name="Leblanc O."/>
        </authorList>
    </citation>
    <scope>NUCLEOTIDE SEQUENCE [LARGE SCALE GENOMIC DNA]</scope>
    <source>
        <strain evidence="1">R1</strain>
        <tissue evidence="1">Leaf</tissue>
    </source>
</reference>
<evidence type="ECO:0000313" key="1">
    <source>
        <dbReference type="EMBL" id="WVZ79896.1"/>
    </source>
</evidence>
<organism evidence="1 2">
    <name type="scientific">Paspalum notatum var. saurae</name>
    <dbReference type="NCBI Taxonomy" id="547442"/>
    <lineage>
        <taxon>Eukaryota</taxon>
        <taxon>Viridiplantae</taxon>
        <taxon>Streptophyta</taxon>
        <taxon>Embryophyta</taxon>
        <taxon>Tracheophyta</taxon>
        <taxon>Spermatophyta</taxon>
        <taxon>Magnoliopsida</taxon>
        <taxon>Liliopsida</taxon>
        <taxon>Poales</taxon>
        <taxon>Poaceae</taxon>
        <taxon>PACMAD clade</taxon>
        <taxon>Panicoideae</taxon>
        <taxon>Andropogonodae</taxon>
        <taxon>Paspaleae</taxon>
        <taxon>Paspalinae</taxon>
        <taxon>Paspalum</taxon>
    </lineage>
</organism>
<proteinExistence type="predicted"/>
<dbReference type="EMBL" id="CP144750">
    <property type="protein sequence ID" value="WVZ79896.1"/>
    <property type="molecule type" value="Genomic_DNA"/>
</dbReference>
<feature type="non-terminal residue" evidence="1">
    <location>
        <position position="1"/>
    </location>
</feature>
<keyword evidence="2" id="KW-1185">Reference proteome</keyword>